<name>A0A6A4X431_AMPAM</name>
<protein>
    <submittedName>
        <fullName evidence="1">Uncharacterized protein</fullName>
    </submittedName>
</protein>
<gene>
    <name evidence="1" type="ORF">FJT64_016366</name>
</gene>
<accession>A0A6A4X431</accession>
<dbReference type="AlphaFoldDB" id="A0A6A4X431"/>
<sequence>MVLVIRPSVCGGQCWSGRCLVAMADPDPLVSAPPARDGAPLLEAQSAAGTTNRLGTLLGVLVPVVLSQFSSLLFLRVDPALSARLTGHGKNVRLSFY</sequence>
<comment type="caution">
    <text evidence="1">The sequence shown here is derived from an EMBL/GenBank/DDBJ whole genome shotgun (WGS) entry which is preliminary data.</text>
</comment>
<dbReference type="EMBL" id="VIIS01000120">
    <property type="protein sequence ID" value="KAF0313033.1"/>
    <property type="molecule type" value="Genomic_DNA"/>
</dbReference>
<proteinExistence type="predicted"/>
<keyword evidence="2" id="KW-1185">Reference proteome</keyword>
<reference evidence="1 2" key="1">
    <citation type="submission" date="2019-07" db="EMBL/GenBank/DDBJ databases">
        <title>Draft genome assembly of a fouling barnacle, Amphibalanus amphitrite (Darwin, 1854): The first reference genome for Thecostraca.</title>
        <authorList>
            <person name="Kim W."/>
        </authorList>
    </citation>
    <scope>NUCLEOTIDE SEQUENCE [LARGE SCALE GENOMIC DNA]</scope>
    <source>
        <strain evidence="1">SNU_AA5</strain>
        <tissue evidence="1">Soma without cirri and trophi</tissue>
    </source>
</reference>
<evidence type="ECO:0000313" key="2">
    <source>
        <dbReference type="Proteomes" id="UP000440578"/>
    </source>
</evidence>
<evidence type="ECO:0000313" key="1">
    <source>
        <dbReference type="EMBL" id="KAF0313033.1"/>
    </source>
</evidence>
<organism evidence="1 2">
    <name type="scientific">Amphibalanus amphitrite</name>
    <name type="common">Striped barnacle</name>
    <name type="synonym">Balanus amphitrite</name>
    <dbReference type="NCBI Taxonomy" id="1232801"/>
    <lineage>
        <taxon>Eukaryota</taxon>
        <taxon>Metazoa</taxon>
        <taxon>Ecdysozoa</taxon>
        <taxon>Arthropoda</taxon>
        <taxon>Crustacea</taxon>
        <taxon>Multicrustacea</taxon>
        <taxon>Cirripedia</taxon>
        <taxon>Thoracica</taxon>
        <taxon>Thoracicalcarea</taxon>
        <taxon>Balanomorpha</taxon>
        <taxon>Balanoidea</taxon>
        <taxon>Balanidae</taxon>
        <taxon>Amphibalaninae</taxon>
        <taxon>Amphibalanus</taxon>
    </lineage>
</organism>
<dbReference type="Proteomes" id="UP000440578">
    <property type="component" value="Unassembled WGS sequence"/>
</dbReference>